<proteinExistence type="predicted"/>
<accession>A0A1E5XUQ8</accession>
<evidence type="ECO:0000313" key="2">
    <source>
        <dbReference type="EMBL" id="OEO32312.1"/>
    </source>
</evidence>
<dbReference type="Proteomes" id="UP000095463">
    <property type="component" value="Unassembled WGS sequence"/>
</dbReference>
<keyword evidence="3" id="KW-1185">Reference proteome</keyword>
<gene>
    <name evidence="2" type="ORF">VW23_012260</name>
</gene>
<sequence>MQSTETAEIMRRFNQAFLEHQPKLLEELIAPDCVMESIQPAPNGTRYEGYDACLAFWQAIATDPVAWFDVEDTVVMGDNATIRWRFNFGNGGSVRGVNVMRVRDGRIVEALGYAKSPGQAAPLPEVAGS</sequence>
<feature type="domain" description="SnoaL-like" evidence="1">
    <location>
        <begin position="11"/>
        <end position="109"/>
    </location>
</feature>
<dbReference type="RefSeq" id="WP_069908540.1">
    <property type="nucleotide sequence ID" value="NZ_LAJE02000076.1"/>
</dbReference>
<organism evidence="2 3">
    <name type="scientific">Devosia insulae DS-56</name>
    <dbReference type="NCBI Taxonomy" id="1116389"/>
    <lineage>
        <taxon>Bacteria</taxon>
        <taxon>Pseudomonadati</taxon>
        <taxon>Pseudomonadota</taxon>
        <taxon>Alphaproteobacteria</taxon>
        <taxon>Hyphomicrobiales</taxon>
        <taxon>Devosiaceae</taxon>
        <taxon>Devosia</taxon>
    </lineage>
</organism>
<dbReference type="InterPro" id="IPR037401">
    <property type="entry name" value="SnoaL-like"/>
</dbReference>
<dbReference type="Pfam" id="PF12680">
    <property type="entry name" value="SnoaL_2"/>
    <property type="match status" value="1"/>
</dbReference>
<dbReference type="InterPro" id="IPR032710">
    <property type="entry name" value="NTF2-like_dom_sf"/>
</dbReference>
<dbReference type="Gene3D" id="3.10.450.50">
    <property type="match status" value="1"/>
</dbReference>
<name>A0A1E5XUQ8_9HYPH</name>
<dbReference type="OrthoDB" id="5185819at2"/>
<evidence type="ECO:0000313" key="3">
    <source>
        <dbReference type="Proteomes" id="UP000095463"/>
    </source>
</evidence>
<reference evidence="2 3" key="1">
    <citation type="journal article" date="2015" name="Genome Announc.">
        <title>Genome Assemblies of Three Soil-Associated Devosia species: D. insulae, D. limi, and D. soli.</title>
        <authorList>
            <person name="Hassan Y.I."/>
            <person name="Lepp D."/>
            <person name="Zhou T."/>
        </authorList>
    </citation>
    <scope>NUCLEOTIDE SEQUENCE [LARGE SCALE GENOMIC DNA]</scope>
    <source>
        <strain evidence="2 3">DS-56</strain>
    </source>
</reference>
<protein>
    <submittedName>
        <fullName evidence="2">DUF4440 domain-containing protein</fullName>
    </submittedName>
</protein>
<evidence type="ECO:0000259" key="1">
    <source>
        <dbReference type="Pfam" id="PF12680"/>
    </source>
</evidence>
<dbReference type="SUPFAM" id="SSF54427">
    <property type="entry name" value="NTF2-like"/>
    <property type="match status" value="1"/>
</dbReference>
<dbReference type="EMBL" id="LAJE02000076">
    <property type="protein sequence ID" value="OEO32312.1"/>
    <property type="molecule type" value="Genomic_DNA"/>
</dbReference>
<comment type="caution">
    <text evidence="2">The sequence shown here is derived from an EMBL/GenBank/DDBJ whole genome shotgun (WGS) entry which is preliminary data.</text>
</comment>
<dbReference type="AlphaFoldDB" id="A0A1E5XUQ8"/>